<feature type="transmembrane region" description="Helical" evidence="8">
    <location>
        <begin position="65"/>
        <end position="87"/>
    </location>
</feature>
<dbReference type="GO" id="GO:0000139">
    <property type="term" value="C:Golgi membrane"/>
    <property type="evidence" value="ECO:0007669"/>
    <property type="project" value="UniProtKB-SubCell"/>
</dbReference>
<dbReference type="Proteomes" id="UP001177140">
    <property type="component" value="Unassembled WGS sequence"/>
</dbReference>
<organism evidence="9 10">
    <name type="scientific">Papaver nudicaule</name>
    <name type="common">Iceland poppy</name>
    <dbReference type="NCBI Taxonomy" id="74823"/>
    <lineage>
        <taxon>Eukaryota</taxon>
        <taxon>Viridiplantae</taxon>
        <taxon>Streptophyta</taxon>
        <taxon>Embryophyta</taxon>
        <taxon>Tracheophyta</taxon>
        <taxon>Spermatophyta</taxon>
        <taxon>Magnoliopsida</taxon>
        <taxon>Ranunculales</taxon>
        <taxon>Papaveraceae</taxon>
        <taxon>Papaveroideae</taxon>
        <taxon>Papaver</taxon>
    </lineage>
</organism>
<dbReference type="EMBL" id="JAJJMA010034657">
    <property type="protein sequence ID" value="MCL7024448.1"/>
    <property type="molecule type" value="Genomic_DNA"/>
</dbReference>
<dbReference type="PANTHER" id="PTHR32044">
    <property type="entry name" value="GLUCOMANNAN 4-BETA-MANNOSYLTRANSFERASE 9"/>
    <property type="match status" value="1"/>
</dbReference>
<sequence length="196" mass="22494">MVMDIIRNKRISLWRKIYLIYNFFLIRKIITHIIIVPFFCVIIPMSVMFPEVVLPKWGAIYAPTAITLLNIIEILRSVHLFAFWMTLETVMSLTRLKAVLTGLLDRKRANEWVVTEKLGESLLKSKDSNILPIKLSLKPPLLERIYLTELCIGAFIFFCACYDLAITKSGKCIYLYAQASAFFICGIGYVGSQTPF</sequence>
<dbReference type="GO" id="GO:0051753">
    <property type="term" value="F:mannan synthase activity"/>
    <property type="evidence" value="ECO:0007669"/>
    <property type="project" value="TreeGrafter"/>
</dbReference>
<protein>
    <submittedName>
        <fullName evidence="9">Uncharacterized protein</fullName>
    </submittedName>
</protein>
<evidence type="ECO:0000256" key="1">
    <source>
        <dbReference type="ARBA" id="ARBA00004394"/>
    </source>
</evidence>
<feature type="transmembrane region" description="Helical" evidence="8">
    <location>
        <begin position="173"/>
        <end position="191"/>
    </location>
</feature>
<keyword evidence="2" id="KW-0328">Glycosyltransferase</keyword>
<keyword evidence="6" id="KW-0333">Golgi apparatus</keyword>
<feature type="transmembrane region" description="Helical" evidence="8">
    <location>
        <begin position="20"/>
        <end position="45"/>
    </location>
</feature>
<name>A0AA41S157_PAPNU</name>
<keyword evidence="10" id="KW-1185">Reference proteome</keyword>
<proteinExistence type="predicted"/>
<keyword evidence="5 8" id="KW-1133">Transmembrane helix</keyword>
<evidence type="ECO:0000256" key="8">
    <source>
        <dbReference type="SAM" id="Phobius"/>
    </source>
</evidence>
<feature type="transmembrane region" description="Helical" evidence="8">
    <location>
        <begin position="145"/>
        <end position="167"/>
    </location>
</feature>
<evidence type="ECO:0000256" key="5">
    <source>
        <dbReference type="ARBA" id="ARBA00022989"/>
    </source>
</evidence>
<keyword evidence="7 8" id="KW-0472">Membrane</keyword>
<evidence type="ECO:0000256" key="6">
    <source>
        <dbReference type="ARBA" id="ARBA00023034"/>
    </source>
</evidence>
<keyword evidence="4 8" id="KW-0812">Transmembrane</keyword>
<evidence type="ECO:0000256" key="7">
    <source>
        <dbReference type="ARBA" id="ARBA00023136"/>
    </source>
</evidence>
<accession>A0AA41S157</accession>
<reference evidence="9" key="1">
    <citation type="submission" date="2022-03" db="EMBL/GenBank/DDBJ databases">
        <title>A functionally conserved STORR gene fusion in Papaver species that diverged 16.8 million years ago.</title>
        <authorList>
            <person name="Catania T."/>
        </authorList>
    </citation>
    <scope>NUCLEOTIDE SEQUENCE</scope>
    <source>
        <strain evidence="9">S-191538</strain>
    </source>
</reference>
<comment type="subcellular location">
    <subcellularLocation>
        <location evidence="1">Golgi apparatus membrane</location>
    </subcellularLocation>
</comment>
<evidence type="ECO:0000313" key="10">
    <source>
        <dbReference type="Proteomes" id="UP001177140"/>
    </source>
</evidence>
<evidence type="ECO:0000256" key="4">
    <source>
        <dbReference type="ARBA" id="ARBA00022692"/>
    </source>
</evidence>
<comment type="caution">
    <text evidence="9">The sequence shown here is derived from an EMBL/GenBank/DDBJ whole genome shotgun (WGS) entry which is preliminary data.</text>
</comment>
<dbReference type="AlphaFoldDB" id="A0AA41S157"/>
<evidence type="ECO:0000313" key="9">
    <source>
        <dbReference type="EMBL" id="MCL7024448.1"/>
    </source>
</evidence>
<evidence type="ECO:0000256" key="2">
    <source>
        <dbReference type="ARBA" id="ARBA00022676"/>
    </source>
</evidence>
<dbReference type="PANTHER" id="PTHR32044:SF77">
    <property type="entry name" value="GLUCOMANNAN 4-BETA-MANNOSYLTRANSFERASE 9"/>
    <property type="match status" value="1"/>
</dbReference>
<keyword evidence="3" id="KW-0808">Transferase</keyword>
<evidence type="ECO:0000256" key="3">
    <source>
        <dbReference type="ARBA" id="ARBA00022679"/>
    </source>
</evidence>
<gene>
    <name evidence="9" type="ORF">MKW94_021515</name>
</gene>